<dbReference type="PROSITE" id="PS50889">
    <property type="entry name" value="S4"/>
    <property type="match status" value="1"/>
</dbReference>
<evidence type="ECO:0000256" key="2">
    <source>
        <dbReference type="ARBA" id="ARBA00029460"/>
    </source>
</evidence>
<protein>
    <submittedName>
        <fullName evidence="5">TlyA family rRNA (Cytidine-2'-O)-methyltransferase</fullName>
    </submittedName>
</protein>
<name>A0A8J3G2G7_9PROT</name>
<sequence length="258" mass="27590">MSVYISGLIRVVSPMRADLYLVEHGHFDSRARAQAAIKAGLVKVGGRVLKKPSANIPDGAKVTSGDVHPYVSRGGMKLAHALDVFNVDPAGRICLDVGSSTGGFTDVLLRRGATRVYAVDVGRDQLHPSLRDHKQVISMEGQDARALSPIQFPEMLDLMVCDASFIALSKVLGVPLSLSREAVMLVKPQFEVGRDNIGRGGIVKDGAEEALEAVKVWLRGEGWQTVSTVDSPIEGGSGNSEYLLHAVRLQTVHQGASS</sequence>
<dbReference type="Pfam" id="PF01728">
    <property type="entry name" value="FtsJ"/>
    <property type="match status" value="1"/>
</dbReference>
<dbReference type="Proteomes" id="UP000634004">
    <property type="component" value="Unassembled WGS sequence"/>
</dbReference>
<reference evidence="5" key="1">
    <citation type="journal article" date="2014" name="Int. J. Syst. Evol. Microbiol.">
        <title>Complete genome sequence of Corynebacterium casei LMG S-19264T (=DSM 44701T), isolated from a smear-ripened cheese.</title>
        <authorList>
            <consortium name="US DOE Joint Genome Institute (JGI-PGF)"/>
            <person name="Walter F."/>
            <person name="Albersmeier A."/>
            <person name="Kalinowski J."/>
            <person name="Ruckert C."/>
        </authorList>
    </citation>
    <scope>NUCLEOTIDE SEQUENCE</scope>
    <source>
        <strain evidence="5">KCTC 32513</strain>
    </source>
</reference>
<dbReference type="InterPro" id="IPR029063">
    <property type="entry name" value="SAM-dependent_MTases_sf"/>
</dbReference>
<dbReference type="AlphaFoldDB" id="A0A8J3G2G7"/>
<dbReference type="SMART" id="SM00363">
    <property type="entry name" value="S4"/>
    <property type="match status" value="1"/>
</dbReference>
<dbReference type="GO" id="GO:0003723">
    <property type="term" value="F:RNA binding"/>
    <property type="evidence" value="ECO:0007669"/>
    <property type="project" value="UniProtKB-KW"/>
</dbReference>
<organism evidence="5 6">
    <name type="scientific">Algimonas arctica</name>
    <dbReference type="NCBI Taxonomy" id="1479486"/>
    <lineage>
        <taxon>Bacteria</taxon>
        <taxon>Pseudomonadati</taxon>
        <taxon>Pseudomonadota</taxon>
        <taxon>Alphaproteobacteria</taxon>
        <taxon>Maricaulales</taxon>
        <taxon>Robiginitomaculaceae</taxon>
        <taxon>Algimonas</taxon>
    </lineage>
</organism>
<dbReference type="InterPro" id="IPR036986">
    <property type="entry name" value="S4_RNA-bd_sf"/>
</dbReference>
<proteinExistence type="inferred from homology"/>
<accession>A0A8J3G2G7</accession>
<dbReference type="GO" id="GO:0032259">
    <property type="term" value="P:methylation"/>
    <property type="evidence" value="ECO:0007669"/>
    <property type="project" value="InterPro"/>
</dbReference>
<dbReference type="PANTHER" id="PTHR32319:SF0">
    <property type="entry name" value="BACTERIAL HEMOLYSIN-LIKE PROTEIN"/>
    <property type="match status" value="1"/>
</dbReference>
<dbReference type="Gene3D" id="3.40.50.150">
    <property type="entry name" value="Vaccinia Virus protein VP39"/>
    <property type="match status" value="1"/>
</dbReference>
<reference evidence="5" key="2">
    <citation type="submission" date="2020-09" db="EMBL/GenBank/DDBJ databases">
        <authorList>
            <person name="Sun Q."/>
            <person name="Kim S."/>
        </authorList>
    </citation>
    <scope>NUCLEOTIDE SEQUENCE</scope>
    <source>
        <strain evidence="5">KCTC 32513</strain>
    </source>
</reference>
<dbReference type="InterPro" id="IPR047048">
    <property type="entry name" value="TlyA"/>
</dbReference>
<dbReference type="PIRSF" id="PIRSF005578">
    <property type="entry name" value="TlyA"/>
    <property type="match status" value="1"/>
</dbReference>
<comment type="caution">
    <text evidence="5">The sequence shown here is derived from an EMBL/GenBank/DDBJ whole genome shotgun (WGS) entry which is preliminary data.</text>
</comment>
<dbReference type="InterPro" id="IPR002877">
    <property type="entry name" value="RNA_MeTrfase_FtsJ_dom"/>
</dbReference>
<evidence type="ECO:0000313" key="5">
    <source>
        <dbReference type="EMBL" id="GHA93508.1"/>
    </source>
</evidence>
<feature type="domain" description="RNA-binding S4" evidence="4">
    <location>
        <begin position="15"/>
        <end position="79"/>
    </location>
</feature>
<dbReference type="InterPro" id="IPR004538">
    <property type="entry name" value="Hemolysin_A/TlyA"/>
</dbReference>
<dbReference type="Gene3D" id="3.10.290.10">
    <property type="entry name" value="RNA-binding S4 domain"/>
    <property type="match status" value="1"/>
</dbReference>
<dbReference type="CDD" id="cd00165">
    <property type="entry name" value="S4"/>
    <property type="match status" value="1"/>
</dbReference>
<dbReference type="Pfam" id="PF01479">
    <property type="entry name" value="S4"/>
    <property type="match status" value="1"/>
</dbReference>
<dbReference type="RefSeq" id="WP_233354049.1">
    <property type="nucleotide sequence ID" value="NZ_BMZH01000005.1"/>
</dbReference>
<evidence type="ECO:0000259" key="4">
    <source>
        <dbReference type="SMART" id="SM00363"/>
    </source>
</evidence>
<evidence type="ECO:0000256" key="3">
    <source>
        <dbReference type="PROSITE-ProRule" id="PRU00182"/>
    </source>
</evidence>
<keyword evidence="1 3" id="KW-0694">RNA-binding</keyword>
<dbReference type="CDD" id="cd02440">
    <property type="entry name" value="AdoMet_MTases"/>
    <property type="match status" value="1"/>
</dbReference>
<dbReference type="EMBL" id="BMZH01000005">
    <property type="protein sequence ID" value="GHA93508.1"/>
    <property type="molecule type" value="Genomic_DNA"/>
</dbReference>
<evidence type="ECO:0000313" key="6">
    <source>
        <dbReference type="Proteomes" id="UP000634004"/>
    </source>
</evidence>
<dbReference type="SUPFAM" id="SSF53335">
    <property type="entry name" value="S-adenosyl-L-methionine-dependent methyltransferases"/>
    <property type="match status" value="1"/>
</dbReference>
<dbReference type="NCBIfam" id="TIGR00478">
    <property type="entry name" value="tly"/>
    <property type="match status" value="1"/>
</dbReference>
<dbReference type="SUPFAM" id="SSF55174">
    <property type="entry name" value="Alpha-L RNA-binding motif"/>
    <property type="match status" value="1"/>
</dbReference>
<dbReference type="GO" id="GO:0008168">
    <property type="term" value="F:methyltransferase activity"/>
    <property type="evidence" value="ECO:0007669"/>
    <property type="project" value="InterPro"/>
</dbReference>
<keyword evidence="6" id="KW-1185">Reference proteome</keyword>
<dbReference type="InterPro" id="IPR002942">
    <property type="entry name" value="S4_RNA-bd"/>
</dbReference>
<gene>
    <name evidence="5" type="ORF">GCM10009069_15730</name>
</gene>
<comment type="similarity">
    <text evidence="2">Belongs to the TlyA family.</text>
</comment>
<dbReference type="PANTHER" id="PTHR32319">
    <property type="entry name" value="BACTERIAL HEMOLYSIN-LIKE PROTEIN"/>
    <property type="match status" value="1"/>
</dbReference>
<evidence type="ECO:0000256" key="1">
    <source>
        <dbReference type="ARBA" id="ARBA00022884"/>
    </source>
</evidence>